<protein>
    <recommendedName>
        <fullName evidence="2">Plasmid pRiA4b Orf3-like domain-containing protein</fullName>
    </recommendedName>
</protein>
<name>A0A1Q9JIA2_9FIRM</name>
<dbReference type="Gene3D" id="3.10.290.30">
    <property type="entry name" value="MM3350-like"/>
    <property type="match status" value="2"/>
</dbReference>
<gene>
    <name evidence="3" type="ORF">BHK98_07630</name>
</gene>
<evidence type="ECO:0000259" key="2">
    <source>
        <dbReference type="Pfam" id="PF07929"/>
    </source>
</evidence>
<dbReference type="SUPFAM" id="SSF159941">
    <property type="entry name" value="MM3350-like"/>
    <property type="match status" value="2"/>
</dbReference>
<feature type="domain" description="Plasmid pRiA4b Orf3-like" evidence="2">
    <location>
        <begin position="130"/>
        <end position="171"/>
    </location>
</feature>
<feature type="region of interest" description="Disordered" evidence="1">
    <location>
        <begin position="1"/>
        <end position="38"/>
    </location>
</feature>
<dbReference type="InterPro" id="IPR012912">
    <property type="entry name" value="Plasmid_pRiA4b_Orf3-like"/>
</dbReference>
<evidence type="ECO:0000313" key="4">
    <source>
        <dbReference type="Proteomes" id="UP000187404"/>
    </source>
</evidence>
<sequence>MSEKDAQSYQPYERGMYGKEKSDSAIRSENYRERNKKAFESQVVNKCNSDAKRKESGEMGTVIDLDSYRNRKGCAYGGTKAEHTGKQPDNSVEGIQETALNLDVLKLKLELVNHFETSESMETIRKYGKAKNGIIREVLVPGRMSLHAAHYMIQKLFGWQNSHLHHFELPECIFKGLTQNSVKTWAELCGVLFRFPEGDDFSDAYWDDDYDKSISVKTWLKRKYTDEEGTFSVGDCYLDNLRKTEEFERWVDGDKKAGKIFGGRGYAELSLEELKALSDIGIDVEHLTERLELGELLYVKGKGGKRENLQHAAEDIALLIDQFNEMVEEEFSAGELDHYASAAERLRVLRRNYQEIDRLSHSDPDRIKKELGKDPFDVKMEYKWAIEEMQDECCEYINDWNPDIVPVADGLTYYYDYGDGWEVKITCEEGYHAVWENDDFDYTAADGHEILEHILSIDEDAVFYDSSSEKASEDLQNTLNEIQYLGKPLCVYADGLNVMDDVGGYGGYLDFLETIHGADRYAAKEMRDWARQMGWTGRTSKPENML</sequence>
<evidence type="ECO:0000313" key="3">
    <source>
        <dbReference type="EMBL" id="OLR55938.1"/>
    </source>
</evidence>
<keyword evidence="4" id="KW-1185">Reference proteome</keyword>
<reference evidence="3 4" key="1">
    <citation type="journal article" date="2016" name="Appl. Environ. Microbiol.">
        <title>Function and Phylogeny of Bacterial Butyryl Coenzyme A:Acetate Transferases and Their Diversity in the Proximal Colon of Swine.</title>
        <authorList>
            <person name="Trachsel J."/>
            <person name="Bayles D.O."/>
            <person name="Looft T."/>
            <person name="Levine U.Y."/>
            <person name="Allen H.K."/>
        </authorList>
    </citation>
    <scope>NUCLEOTIDE SEQUENCE [LARGE SCALE GENOMIC DNA]</scope>
    <source>
        <strain evidence="3 4">68-3-10</strain>
    </source>
</reference>
<comment type="caution">
    <text evidence="3">The sequence shown here is derived from an EMBL/GenBank/DDBJ whole genome shotgun (WGS) entry which is preliminary data.</text>
</comment>
<accession>A0A1Q9JIA2</accession>
<dbReference type="Proteomes" id="UP000187404">
    <property type="component" value="Unassembled WGS sequence"/>
</dbReference>
<dbReference type="Pfam" id="PF07929">
    <property type="entry name" value="PRiA4_ORF3"/>
    <property type="match status" value="1"/>
</dbReference>
<dbReference type="AlphaFoldDB" id="A0A1Q9JIA2"/>
<organism evidence="3 4">
    <name type="scientific">Hornefia porci</name>
    <dbReference type="NCBI Taxonomy" id="2652292"/>
    <lineage>
        <taxon>Bacteria</taxon>
        <taxon>Bacillati</taxon>
        <taxon>Bacillota</taxon>
        <taxon>Clostridia</taxon>
        <taxon>Peptostreptococcales</taxon>
        <taxon>Anaerovoracaceae</taxon>
        <taxon>Hornefia</taxon>
    </lineage>
</organism>
<proteinExistence type="predicted"/>
<feature type="compositionally biased region" description="Basic and acidic residues" evidence="1">
    <location>
        <begin position="16"/>
        <end position="38"/>
    </location>
</feature>
<dbReference type="InterPro" id="IPR024047">
    <property type="entry name" value="MM3350-like_sf"/>
</dbReference>
<dbReference type="EMBL" id="MJIE01000001">
    <property type="protein sequence ID" value="OLR55938.1"/>
    <property type="molecule type" value="Genomic_DNA"/>
</dbReference>
<evidence type="ECO:0000256" key="1">
    <source>
        <dbReference type="SAM" id="MobiDB-lite"/>
    </source>
</evidence>
<dbReference type="PANTHER" id="PTHR41878">
    <property type="entry name" value="LEXA REPRESSOR-RELATED"/>
    <property type="match status" value="1"/>
</dbReference>
<dbReference type="PANTHER" id="PTHR41878:SF1">
    <property type="entry name" value="TNPR PROTEIN"/>
    <property type="match status" value="1"/>
</dbReference>